<sequence length="489" mass="52879">MDAKEPSDTATGDDTDLTAAAPHFAGDVRDFSSMLFDLAPSANADEAQQRITLLERLTATIAAVQASEAVALHAHRVAEDTANQVPAHKRGTYAGHEVAYAKNTAPASGRRFLSTAHALVDDLPHTFAALARGDIPQSRARTVAERTAGLTHEQRVRIDDELKDRLTHTGNRRLSREVRALAYQARADDDPAFEWESSTVAVDDRHVSFADLEDGMARISAVLPLVEGVAVVDHLQRSALSRLADGAAAGRTEKQLMADLFVERLTGQGTADDVPVEVAVVIEAESLFSDGRVPAWLPGFGPLPAKTAREFLVASDAQTFLRRVFTSPRTGQLVGMDSKSRKFTGQLRKMVIFRDDVCRSPGCDAPIKHVDHAQPVAAGGTTEWENASGLCAACNYAKEKAGWRHEATPETLIVTTPTGESYRADTPPLVTKLRAQGKSTPSRRDGPPRRPGGEVVTFEVVPIRPDSDDAQSPSTVESIYRERVLRDTG</sequence>
<evidence type="ECO:0000313" key="4">
    <source>
        <dbReference type="EMBL" id="GAA5341421.1"/>
    </source>
</evidence>
<accession>A0ABP9U942</accession>
<keyword evidence="4" id="KW-0540">Nuclease</keyword>
<dbReference type="GO" id="GO:0004519">
    <property type="term" value="F:endonuclease activity"/>
    <property type="evidence" value="ECO:0007669"/>
    <property type="project" value="UniProtKB-KW"/>
</dbReference>
<dbReference type="InterPro" id="IPR003615">
    <property type="entry name" value="HNH_nuc"/>
</dbReference>
<dbReference type="RefSeq" id="WP_342038528.1">
    <property type="nucleotide sequence ID" value="NZ_BAABBK010000010.1"/>
</dbReference>
<gene>
    <name evidence="4" type="ORF">KACC15558_24620</name>
</gene>
<feature type="region of interest" description="Disordered" evidence="2">
    <location>
        <begin position="434"/>
        <end position="489"/>
    </location>
</feature>
<feature type="compositionally biased region" description="Basic and acidic residues" evidence="2">
    <location>
        <begin position="442"/>
        <end position="452"/>
    </location>
</feature>
<name>A0ABP9U942_9MICO</name>
<dbReference type="Pfam" id="PF01844">
    <property type="entry name" value="HNH"/>
    <property type="match status" value="1"/>
</dbReference>
<dbReference type="CDD" id="cd00085">
    <property type="entry name" value="HNHc"/>
    <property type="match status" value="1"/>
</dbReference>
<reference evidence="4 5" key="1">
    <citation type="submission" date="2024-02" db="EMBL/GenBank/DDBJ databases">
        <title>Characterization of antibiotic resistant novel bacterial strains and their environmental applications.</title>
        <authorList>
            <person name="Manzoor S."/>
            <person name="Abbas S."/>
            <person name="Arshad M."/>
            <person name="Li W.J."/>
            <person name="Ahmed I."/>
        </authorList>
    </citation>
    <scope>NUCLEOTIDE SEQUENCE [LARGE SCALE GENOMIC DNA]</scope>
    <source>
        <strain evidence="4 5">KACC 15558</strain>
    </source>
</reference>
<evidence type="ECO:0000256" key="2">
    <source>
        <dbReference type="SAM" id="MobiDB-lite"/>
    </source>
</evidence>
<evidence type="ECO:0000256" key="1">
    <source>
        <dbReference type="ARBA" id="ARBA00023450"/>
    </source>
</evidence>
<feature type="compositionally biased region" description="Basic and acidic residues" evidence="2">
    <location>
        <begin position="479"/>
        <end position="489"/>
    </location>
</feature>
<evidence type="ECO:0000313" key="5">
    <source>
        <dbReference type="Proteomes" id="UP001498935"/>
    </source>
</evidence>
<comment type="similarity">
    <text evidence="1">Belongs to the Rv1128c/1148c/1588c/1702c/1945/3466 family.</text>
</comment>
<feature type="domain" description="HNH nuclease" evidence="3">
    <location>
        <begin position="346"/>
        <end position="396"/>
    </location>
</feature>
<proteinExistence type="inferred from homology"/>
<dbReference type="Pfam" id="PF02720">
    <property type="entry name" value="DUF222"/>
    <property type="match status" value="1"/>
</dbReference>
<dbReference type="SMART" id="SM00507">
    <property type="entry name" value="HNHc"/>
    <property type="match status" value="1"/>
</dbReference>
<comment type="caution">
    <text evidence="4">The sequence shown here is derived from an EMBL/GenBank/DDBJ whole genome shotgun (WGS) entry which is preliminary data.</text>
</comment>
<evidence type="ECO:0000259" key="3">
    <source>
        <dbReference type="SMART" id="SM00507"/>
    </source>
</evidence>
<organism evidence="4 5">
    <name type="scientific">Brevibacterium ammoniilyticum</name>
    <dbReference type="NCBI Taxonomy" id="1046555"/>
    <lineage>
        <taxon>Bacteria</taxon>
        <taxon>Bacillati</taxon>
        <taxon>Actinomycetota</taxon>
        <taxon>Actinomycetes</taxon>
        <taxon>Micrococcales</taxon>
        <taxon>Brevibacteriaceae</taxon>
        <taxon>Brevibacterium</taxon>
    </lineage>
</organism>
<dbReference type="Gene3D" id="1.10.30.50">
    <property type="match status" value="1"/>
</dbReference>
<dbReference type="Proteomes" id="UP001498935">
    <property type="component" value="Unassembled WGS sequence"/>
</dbReference>
<dbReference type="InterPro" id="IPR002711">
    <property type="entry name" value="HNH"/>
</dbReference>
<keyword evidence="5" id="KW-1185">Reference proteome</keyword>
<dbReference type="EMBL" id="BAABNP010000010">
    <property type="protein sequence ID" value="GAA5341421.1"/>
    <property type="molecule type" value="Genomic_DNA"/>
</dbReference>
<protein>
    <submittedName>
        <fullName evidence="4">HNH endonuclease signature motif containing protein</fullName>
    </submittedName>
</protein>
<keyword evidence="4" id="KW-0255">Endonuclease</keyword>
<dbReference type="InterPro" id="IPR003870">
    <property type="entry name" value="DUF222"/>
</dbReference>
<keyword evidence="4" id="KW-0378">Hydrolase</keyword>